<dbReference type="Proteomes" id="UP000822688">
    <property type="component" value="Chromosome V"/>
</dbReference>
<gene>
    <name evidence="1" type="ORF">KC19_VG021500</name>
</gene>
<name>A0A8T0HL83_CERPU</name>
<dbReference type="AlphaFoldDB" id="A0A8T0HL83"/>
<evidence type="ECO:0000313" key="1">
    <source>
        <dbReference type="EMBL" id="KAG0571555.1"/>
    </source>
</evidence>
<dbReference type="EMBL" id="CM026426">
    <property type="protein sequence ID" value="KAG0571555.1"/>
    <property type="molecule type" value="Genomic_DNA"/>
</dbReference>
<reference evidence="1" key="1">
    <citation type="submission" date="2020-06" db="EMBL/GenBank/DDBJ databases">
        <title>WGS assembly of Ceratodon purpureus strain R40.</title>
        <authorList>
            <person name="Carey S.B."/>
            <person name="Jenkins J."/>
            <person name="Shu S."/>
            <person name="Lovell J.T."/>
            <person name="Sreedasyam A."/>
            <person name="Maumus F."/>
            <person name="Tiley G.P."/>
            <person name="Fernandez-Pozo N."/>
            <person name="Barry K."/>
            <person name="Chen C."/>
            <person name="Wang M."/>
            <person name="Lipzen A."/>
            <person name="Daum C."/>
            <person name="Saski C.A."/>
            <person name="Payton A.C."/>
            <person name="Mcbreen J.C."/>
            <person name="Conrad R.E."/>
            <person name="Kollar L.M."/>
            <person name="Olsson S."/>
            <person name="Huttunen S."/>
            <person name="Landis J.B."/>
            <person name="Wickett N.J."/>
            <person name="Johnson M.G."/>
            <person name="Rensing S.A."/>
            <person name="Grimwood J."/>
            <person name="Schmutz J."/>
            <person name="Mcdaniel S.F."/>
        </authorList>
    </citation>
    <scope>NUCLEOTIDE SEQUENCE</scope>
    <source>
        <strain evidence="1">R40</strain>
    </source>
</reference>
<proteinExistence type="predicted"/>
<protein>
    <submittedName>
        <fullName evidence="1">Uncharacterized protein</fullName>
    </submittedName>
</protein>
<evidence type="ECO:0000313" key="2">
    <source>
        <dbReference type="Proteomes" id="UP000822688"/>
    </source>
</evidence>
<organism evidence="1 2">
    <name type="scientific">Ceratodon purpureus</name>
    <name type="common">Fire moss</name>
    <name type="synonym">Dicranum purpureum</name>
    <dbReference type="NCBI Taxonomy" id="3225"/>
    <lineage>
        <taxon>Eukaryota</taxon>
        <taxon>Viridiplantae</taxon>
        <taxon>Streptophyta</taxon>
        <taxon>Embryophyta</taxon>
        <taxon>Bryophyta</taxon>
        <taxon>Bryophytina</taxon>
        <taxon>Bryopsida</taxon>
        <taxon>Dicranidae</taxon>
        <taxon>Pseudoditrichales</taxon>
        <taxon>Ditrichaceae</taxon>
        <taxon>Ceratodon</taxon>
    </lineage>
</organism>
<keyword evidence="2" id="KW-1185">Reference proteome</keyword>
<accession>A0A8T0HL83</accession>
<sequence>MFPPPSVLIVNFDPSLSFLCCANATSAPRCSALRFDSRLSISQETEELDSSDANTEYMFRSSRFMSHASAGQENTGVSGGAKKGESILGRLDLGRPVDALPRFSSPTESALSWLEGDTYGLLAGCCGGCVCLVCGPRPLYMSSCRCPIAASKPA</sequence>
<comment type="caution">
    <text evidence="1">The sequence shown here is derived from an EMBL/GenBank/DDBJ whole genome shotgun (WGS) entry which is preliminary data.</text>
</comment>